<keyword evidence="4" id="KW-0808">Transferase</keyword>
<dbReference type="GO" id="GO:0016763">
    <property type="term" value="F:pentosyltransferase activity"/>
    <property type="evidence" value="ECO:0007669"/>
    <property type="project" value="TreeGrafter"/>
</dbReference>
<keyword evidence="6 8" id="KW-1133">Transmembrane helix</keyword>
<evidence type="ECO:0000256" key="4">
    <source>
        <dbReference type="ARBA" id="ARBA00022679"/>
    </source>
</evidence>
<dbReference type="EMBL" id="PFEE01000064">
    <property type="protein sequence ID" value="PJE63473.1"/>
    <property type="molecule type" value="Genomic_DNA"/>
</dbReference>
<evidence type="ECO:0000259" key="9">
    <source>
        <dbReference type="Pfam" id="PF13231"/>
    </source>
</evidence>
<evidence type="ECO:0000256" key="2">
    <source>
        <dbReference type="ARBA" id="ARBA00022475"/>
    </source>
</evidence>
<evidence type="ECO:0000256" key="1">
    <source>
        <dbReference type="ARBA" id="ARBA00004651"/>
    </source>
</evidence>
<feature type="domain" description="Glycosyltransferase RgtA/B/C/D-like" evidence="9">
    <location>
        <begin position="121"/>
        <end position="257"/>
    </location>
</feature>
<dbReference type="Proteomes" id="UP000231569">
    <property type="component" value="Unassembled WGS sequence"/>
</dbReference>
<dbReference type="PANTHER" id="PTHR33908">
    <property type="entry name" value="MANNOSYLTRANSFERASE YKCB-RELATED"/>
    <property type="match status" value="1"/>
</dbReference>
<dbReference type="Pfam" id="PF13231">
    <property type="entry name" value="PMT_2"/>
    <property type="match status" value="1"/>
</dbReference>
<keyword evidence="2" id="KW-1003">Cell membrane</keyword>
<dbReference type="AlphaFoldDB" id="A0A2M8KUD3"/>
<dbReference type="InterPro" id="IPR050297">
    <property type="entry name" value="LipidA_mod_glycosyltrf_83"/>
</dbReference>
<dbReference type="GO" id="GO:0005886">
    <property type="term" value="C:plasma membrane"/>
    <property type="evidence" value="ECO:0007669"/>
    <property type="project" value="UniProtKB-SubCell"/>
</dbReference>
<dbReference type="GO" id="GO:0009103">
    <property type="term" value="P:lipopolysaccharide biosynthetic process"/>
    <property type="evidence" value="ECO:0007669"/>
    <property type="project" value="UniProtKB-ARBA"/>
</dbReference>
<evidence type="ECO:0000313" key="11">
    <source>
        <dbReference type="Proteomes" id="UP000231569"/>
    </source>
</evidence>
<gene>
    <name evidence="10" type="ORF">COU89_03105</name>
</gene>
<name>A0A2M8KUD3_9BACT</name>
<evidence type="ECO:0000256" key="6">
    <source>
        <dbReference type="ARBA" id="ARBA00022989"/>
    </source>
</evidence>
<organism evidence="10 11">
    <name type="scientific">Candidatus Roizmanbacteria bacterium CG10_big_fil_rev_8_21_14_0_10_45_7</name>
    <dbReference type="NCBI Taxonomy" id="1974854"/>
    <lineage>
        <taxon>Bacteria</taxon>
        <taxon>Candidatus Roizmaniibacteriota</taxon>
    </lineage>
</organism>
<sequence>MGILGHFLQGNYIYRRFEVMKKRSFFPVILFVLVFVVAIVARWQHINAPITEWFSWRQSDTAAVGKLYAKDGIDLLRPRYYDISRIQSGIDNPQGLRMVESPLYNASFGWLYKTFPQVSIEMWARMVTALLSLGALTALYIMLRDEIGEAAAFFGGLFFALCPYIVFYSRSILPDMPATSIAVISGLMAHYYVRTKRWYFLVGACVLFAVALLIKPTVIFYALLLMYFIMKGTASKRMAGLLIIVVLGLAAIPVYWWRQYILQFPEGIPASDWLLTSVNTSTGLHSVFMRPAFFRWILFERINNLILGGYLTFFAILGLFFSNKKSYVHWVFAAVAASYLLTFQGGNVQHDYYQIIITPALAVLIGAGVHHLLTQKGFGFRAVRYLCIVVLFVLGIAFSYYQVNPYYNQNSDLLLIADVMRSITKSSDRIVVDAQGDSTVLYIAERFGYPAIYNELEQIRAEGKAEYFVTTNSDYKQKLDGVYPLVFENDKVLIFSL</sequence>
<comment type="subcellular location">
    <subcellularLocation>
        <location evidence="1">Cell membrane</location>
        <topology evidence="1">Multi-pass membrane protein</topology>
    </subcellularLocation>
</comment>
<feature type="transmembrane region" description="Helical" evidence="8">
    <location>
        <begin position="239"/>
        <end position="257"/>
    </location>
</feature>
<comment type="caution">
    <text evidence="10">The sequence shown here is derived from an EMBL/GenBank/DDBJ whole genome shotgun (WGS) entry which is preliminary data.</text>
</comment>
<evidence type="ECO:0000256" key="7">
    <source>
        <dbReference type="ARBA" id="ARBA00023136"/>
    </source>
</evidence>
<keyword evidence="3" id="KW-0328">Glycosyltransferase</keyword>
<feature type="transmembrane region" description="Helical" evidence="8">
    <location>
        <begin position="150"/>
        <end position="167"/>
    </location>
</feature>
<proteinExistence type="predicted"/>
<keyword evidence="7 8" id="KW-0472">Membrane</keyword>
<protein>
    <recommendedName>
        <fullName evidence="9">Glycosyltransferase RgtA/B/C/D-like domain-containing protein</fullName>
    </recommendedName>
</protein>
<feature type="transmembrane region" description="Helical" evidence="8">
    <location>
        <begin position="25"/>
        <end position="43"/>
    </location>
</feature>
<accession>A0A2M8KUD3</accession>
<feature type="transmembrane region" description="Helical" evidence="8">
    <location>
        <begin position="327"/>
        <end position="346"/>
    </location>
</feature>
<evidence type="ECO:0000256" key="8">
    <source>
        <dbReference type="SAM" id="Phobius"/>
    </source>
</evidence>
<evidence type="ECO:0000313" key="10">
    <source>
        <dbReference type="EMBL" id="PJE63473.1"/>
    </source>
</evidence>
<feature type="transmembrane region" description="Helical" evidence="8">
    <location>
        <begin position="352"/>
        <end position="373"/>
    </location>
</feature>
<dbReference type="InterPro" id="IPR038731">
    <property type="entry name" value="RgtA/B/C-like"/>
</dbReference>
<feature type="transmembrane region" description="Helical" evidence="8">
    <location>
        <begin position="122"/>
        <end position="143"/>
    </location>
</feature>
<reference evidence="11" key="1">
    <citation type="submission" date="2017-09" db="EMBL/GenBank/DDBJ databases">
        <title>Depth-based differentiation of microbial function through sediment-hosted aquifers and enrichment of novel symbionts in the deep terrestrial subsurface.</title>
        <authorList>
            <person name="Probst A.J."/>
            <person name="Ladd B."/>
            <person name="Jarett J.K."/>
            <person name="Geller-Mcgrath D.E."/>
            <person name="Sieber C.M.K."/>
            <person name="Emerson J.B."/>
            <person name="Anantharaman K."/>
            <person name="Thomas B.C."/>
            <person name="Malmstrom R."/>
            <person name="Stieglmeier M."/>
            <person name="Klingl A."/>
            <person name="Woyke T."/>
            <person name="Ryan C.M."/>
            <person name="Banfield J.F."/>
        </authorList>
    </citation>
    <scope>NUCLEOTIDE SEQUENCE [LARGE SCALE GENOMIC DNA]</scope>
</reference>
<keyword evidence="5 8" id="KW-0812">Transmembrane</keyword>
<feature type="transmembrane region" description="Helical" evidence="8">
    <location>
        <begin position="302"/>
        <end position="320"/>
    </location>
</feature>
<evidence type="ECO:0000256" key="5">
    <source>
        <dbReference type="ARBA" id="ARBA00022692"/>
    </source>
</evidence>
<dbReference type="PANTHER" id="PTHR33908:SF11">
    <property type="entry name" value="MEMBRANE PROTEIN"/>
    <property type="match status" value="1"/>
</dbReference>
<feature type="transmembrane region" description="Helical" evidence="8">
    <location>
        <begin position="385"/>
        <end position="403"/>
    </location>
</feature>
<evidence type="ECO:0000256" key="3">
    <source>
        <dbReference type="ARBA" id="ARBA00022676"/>
    </source>
</evidence>
<feature type="transmembrane region" description="Helical" evidence="8">
    <location>
        <begin position="198"/>
        <end position="227"/>
    </location>
</feature>